<evidence type="ECO:0000256" key="1">
    <source>
        <dbReference type="SAM" id="MobiDB-lite"/>
    </source>
</evidence>
<proteinExistence type="predicted"/>
<evidence type="ECO:0000313" key="3">
    <source>
        <dbReference type="Proteomes" id="UP001597034"/>
    </source>
</evidence>
<feature type="region of interest" description="Disordered" evidence="1">
    <location>
        <begin position="305"/>
        <end position="327"/>
    </location>
</feature>
<protein>
    <submittedName>
        <fullName evidence="2">Hvo_1808 family surface protein</fullName>
    </submittedName>
</protein>
<reference evidence="2 3" key="1">
    <citation type="journal article" date="2019" name="Int. J. Syst. Evol. Microbiol.">
        <title>The Global Catalogue of Microorganisms (GCM) 10K type strain sequencing project: providing services to taxonomists for standard genome sequencing and annotation.</title>
        <authorList>
            <consortium name="The Broad Institute Genomics Platform"/>
            <consortium name="The Broad Institute Genome Sequencing Center for Infectious Disease"/>
            <person name="Wu L."/>
            <person name="Ma J."/>
        </authorList>
    </citation>
    <scope>NUCLEOTIDE SEQUENCE [LARGE SCALE GENOMIC DNA]</scope>
    <source>
        <strain evidence="2 3">CGMCC 1.10390</strain>
    </source>
</reference>
<accession>A0ABD6DDL6</accession>
<comment type="caution">
    <text evidence="2">The sequence shown here is derived from an EMBL/GenBank/DDBJ whole genome shotgun (WGS) entry which is preliminary data.</text>
</comment>
<dbReference type="NCBIfam" id="NF038145">
    <property type="entry name" value="Hvo_1808_fam"/>
    <property type="match status" value="1"/>
</dbReference>
<dbReference type="RefSeq" id="WP_256399592.1">
    <property type="nucleotide sequence ID" value="NZ_JANHJR010000002.1"/>
</dbReference>
<dbReference type="InterPro" id="IPR047792">
    <property type="entry name" value="Hvo_1808-like"/>
</dbReference>
<dbReference type="Proteomes" id="UP001597034">
    <property type="component" value="Unassembled WGS sequence"/>
</dbReference>
<dbReference type="AlphaFoldDB" id="A0ABD6DDL6"/>
<organism evidence="2 3">
    <name type="scientific">Haloarchaeobius litoreus</name>
    <dbReference type="NCBI Taxonomy" id="755306"/>
    <lineage>
        <taxon>Archaea</taxon>
        <taxon>Methanobacteriati</taxon>
        <taxon>Methanobacteriota</taxon>
        <taxon>Stenosarchaea group</taxon>
        <taxon>Halobacteria</taxon>
        <taxon>Halobacteriales</taxon>
        <taxon>Halorubellaceae</taxon>
        <taxon>Haloarchaeobius</taxon>
    </lineage>
</organism>
<feature type="region of interest" description="Disordered" evidence="1">
    <location>
        <begin position="23"/>
        <end position="64"/>
    </location>
</feature>
<dbReference type="EMBL" id="JBHUDO010000001">
    <property type="protein sequence ID" value="MFD1644317.1"/>
    <property type="molecule type" value="Genomic_DNA"/>
</dbReference>
<gene>
    <name evidence="2" type="ORF">ACFSBL_01330</name>
</gene>
<keyword evidence="3" id="KW-1185">Reference proteome</keyword>
<feature type="compositionally biased region" description="Low complexity" evidence="1">
    <location>
        <begin position="26"/>
        <end position="59"/>
    </location>
</feature>
<dbReference type="PROSITE" id="PS51257">
    <property type="entry name" value="PROKAR_LIPOPROTEIN"/>
    <property type="match status" value="1"/>
</dbReference>
<name>A0ABD6DDL6_9EURY</name>
<sequence>MRATASVLVALLVVLAGCSALTGSSAPDAETTAPTETMQTTGEPTTTTSDGGDGSSAPADPEEDVIGWEDGYWYNESISVDRSDGLNDSELDRVVSRSMARVEEVRGLEFESRVPVEIISREEYREQVQSGNTTPENRLHQNVKWEAMLMVDESTDAIAVQNRNFAGGVGGYYSPSQEQIVIISDSETPEMNEVTLSQELFHGLQDQRFDIGSFNQSTQELHNARDGIIEGDGNLVDQLYQERCESDWDCLMPQGQQGGGGSSDIHIGLYQVSFQPYSDGVLFVQQLYEQGGWDAVNAVYENPPASTEQTIHPERYPDEEPNYPTIEDRSSGEWEVLDLEGGIDYASFGEAGLYVMFWYPSYETTQATGQLTDVVIPYRDHLNYDGQQLNQTDPFNYDHPITDGWAGDRLLPYVTDDSMSTNETGYVWQTEWDSESDASEFADAYRDLLDHHGAQAVSDRPNTFAIDDSAEYGDAYYVVQQGTTVTIVNAPTVDDLSGVRSGAGTTNASVVAA</sequence>
<evidence type="ECO:0000313" key="2">
    <source>
        <dbReference type="EMBL" id="MFD1644317.1"/>
    </source>
</evidence>